<dbReference type="PANTHER" id="PTHR11669">
    <property type="entry name" value="REPLICATION FACTOR C / DNA POLYMERASE III GAMMA-TAU SUBUNIT"/>
    <property type="match status" value="1"/>
</dbReference>
<sequence>MSLDRNWNLVMRPNQWSDIVGQSQYVGMFQTMVNTHSFPSFSILGGPPGVGKSLIAELIGKSLTCTGEGQVPCGQCANCKSFDSGKSMRVIKYDMPNIGEDTIEEVITNIFKVDSTGTRVFILEEAHVMNRDRIQTRFLEGTTRIPEDVYIIICTTQPYSLIPALRNRASMFMLETPSDDECIELIRRASERFGFELPSIDIMTHFVKMNRNSPRGILQTLESLALSGSMDDDVLRTFLRMQGTTVFCDVLCALLDNTKSVYDFITVLHEDKEIDCVQIVRGLRDFVLSVLLEVSLGEKQAIPSEERKKVQRFLKEQGDKQLLRITDFLGGINNTDYISNSDAMFKLVSLKLKLLDLTTRKIISDSREDAAEARMKSISDTVTKTRDTAVRKVISGDSFITSKESLKGHLGGL</sequence>
<dbReference type="Proteomes" id="UP000196386">
    <property type="component" value="Unassembled WGS sequence"/>
</dbReference>
<name>A0A1Y4MPE7_9FIRM</name>
<evidence type="ECO:0000313" key="2">
    <source>
        <dbReference type="EMBL" id="OUP70588.1"/>
    </source>
</evidence>
<reference evidence="3" key="1">
    <citation type="submission" date="2017-04" db="EMBL/GenBank/DDBJ databases">
        <title>Function of individual gut microbiota members based on whole genome sequencing of pure cultures obtained from chicken caecum.</title>
        <authorList>
            <person name="Medvecky M."/>
            <person name="Cejkova D."/>
            <person name="Polansky O."/>
            <person name="Karasova D."/>
            <person name="Kubasova T."/>
            <person name="Cizek A."/>
            <person name="Rychlik I."/>
        </authorList>
    </citation>
    <scope>NUCLEOTIDE SEQUENCE [LARGE SCALE GENOMIC DNA]</scope>
    <source>
        <strain evidence="3">An175</strain>
    </source>
</reference>
<evidence type="ECO:0000259" key="1">
    <source>
        <dbReference type="SMART" id="SM00382"/>
    </source>
</evidence>
<accession>A0A1Y4MPE7</accession>
<dbReference type="Gene3D" id="3.40.50.300">
    <property type="entry name" value="P-loop containing nucleotide triphosphate hydrolases"/>
    <property type="match status" value="1"/>
</dbReference>
<dbReference type="GO" id="GO:0006261">
    <property type="term" value="P:DNA-templated DNA replication"/>
    <property type="evidence" value="ECO:0007669"/>
    <property type="project" value="TreeGrafter"/>
</dbReference>
<dbReference type="PANTHER" id="PTHR11669:SF0">
    <property type="entry name" value="PROTEIN STICHEL-LIKE 2"/>
    <property type="match status" value="1"/>
</dbReference>
<dbReference type="InterPro" id="IPR027417">
    <property type="entry name" value="P-loop_NTPase"/>
</dbReference>
<dbReference type="SUPFAM" id="SSF52540">
    <property type="entry name" value="P-loop containing nucleoside triphosphate hydrolases"/>
    <property type="match status" value="1"/>
</dbReference>
<proteinExistence type="predicted"/>
<dbReference type="SMART" id="SM00382">
    <property type="entry name" value="AAA"/>
    <property type="match status" value="1"/>
</dbReference>
<comment type="caution">
    <text evidence="2">The sequence shown here is derived from an EMBL/GenBank/DDBJ whole genome shotgun (WGS) entry which is preliminary data.</text>
</comment>
<dbReference type="EMBL" id="NFKP01000003">
    <property type="protein sequence ID" value="OUP70588.1"/>
    <property type="molecule type" value="Genomic_DNA"/>
</dbReference>
<dbReference type="InterPro" id="IPR050238">
    <property type="entry name" value="DNA_Rep/Repair_Clamp_Loader"/>
</dbReference>
<organism evidence="2 3">
    <name type="scientific">Anaerotruncus colihominis</name>
    <dbReference type="NCBI Taxonomy" id="169435"/>
    <lineage>
        <taxon>Bacteria</taxon>
        <taxon>Bacillati</taxon>
        <taxon>Bacillota</taxon>
        <taxon>Clostridia</taxon>
        <taxon>Eubacteriales</taxon>
        <taxon>Oscillospiraceae</taxon>
        <taxon>Anaerotruncus</taxon>
    </lineage>
</organism>
<evidence type="ECO:0000313" key="3">
    <source>
        <dbReference type="Proteomes" id="UP000196386"/>
    </source>
</evidence>
<dbReference type="Pfam" id="PF13177">
    <property type="entry name" value="DNA_pol3_delta2"/>
    <property type="match status" value="1"/>
</dbReference>
<protein>
    <recommendedName>
        <fullName evidence="1">AAA+ ATPase domain-containing protein</fullName>
    </recommendedName>
</protein>
<dbReference type="AlphaFoldDB" id="A0A1Y4MPE7"/>
<gene>
    <name evidence="2" type="ORF">B5F11_03880</name>
</gene>
<dbReference type="InterPro" id="IPR003593">
    <property type="entry name" value="AAA+_ATPase"/>
</dbReference>
<feature type="domain" description="AAA+ ATPase" evidence="1">
    <location>
        <begin position="38"/>
        <end position="180"/>
    </location>
</feature>